<keyword evidence="4" id="KW-1185">Reference proteome</keyword>
<dbReference type="PROSITE" id="PS50195">
    <property type="entry name" value="PX"/>
    <property type="match status" value="1"/>
</dbReference>
<reference evidence="3 4" key="1">
    <citation type="submission" date="2019-02" db="EMBL/GenBank/DDBJ databases">
        <title>Genome sequencing of the rare red list fungi Hericium alpestre (H. flagellum).</title>
        <authorList>
            <person name="Buettner E."/>
            <person name="Kellner H."/>
        </authorList>
    </citation>
    <scope>NUCLEOTIDE SEQUENCE [LARGE SCALE GENOMIC DNA]</scope>
    <source>
        <strain evidence="3 4">DSM 108284</strain>
    </source>
</reference>
<gene>
    <name evidence="3" type="ORF">EWM64_g2053</name>
</gene>
<feature type="compositionally biased region" description="Acidic residues" evidence="1">
    <location>
        <begin position="329"/>
        <end position="344"/>
    </location>
</feature>
<feature type="domain" description="PX" evidence="2">
    <location>
        <begin position="98"/>
        <end position="225"/>
    </location>
</feature>
<evidence type="ECO:0000256" key="1">
    <source>
        <dbReference type="SAM" id="MobiDB-lite"/>
    </source>
</evidence>
<feature type="compositionally biased region" description="Basic and acidic residues" evidence="1">
    <location>
        <begin position="70"/>
        <end position="86"/>
    </location>
</feature>
<dbReference type="PANTHER" id="PTHR45827:SF1">
    <property type="entry name" value="SORTING NEXIN"/>
    <property type="match status" value="1"/>
</dbReference>
<accession>A0A4Z0A6H8</accession>
<dbReference type="SUPFAM" id="SSF64268">
    <property type="entry name" value="PX domain"/>
    <property type="match status" value="1"/>
</dbReference>
<dbReference type="Pfam" id="PF10456">
    <property type="entry name" value="BAR_3_WASP_bdg"/>
    <property type="match status" value="1"/>
</dbReference>
<comment type="caution">
    <text evidence="3">The sequence shown here is derived from an EMBL/GenBank/DDBJ whole genome shotgun (WGS) entry which is preliminary data.</text>
</comment>
<feature type="region of interest" description="Disordered" evidence="1">
    <location>
        <begin position="328"/>
        <end position="347"/>
    </location>
</feature>
<dbReference type="Pfam" id="PF00787">
    <property type="entry name" value="PX"/>
    <property type="match status" value="1"/>
</dbReference>
<dbReference type="Gene3D" id="3.30.1520.10">
    <property type="entry name" value="Phox-like domain"/>
    <property type="match status" value="1"/>
</dbReference>
<protein>
    <recommendedName>
        <fullName evidence="2">PX domain-containing protein</fullName>
    </recommendedName>
</protein>
<dbReference type="EMBL" id="SFCI01000157">
    <property type="protein sequence ID" value="TFY81957.1"/>
    <property type="molecule type" value="Genomic_DNA"/>
</dbReference>
<organism evidence="3 4">
    <name type="scientific">Hericium alpestre</name>
    <dbReference type="NCBI Taxonomy" id="135208"/>
    <lineage>
        <taxon>Eukaryota</taxon>
        <taxon>Fungi</taxon>
        <taxon>Dikarya</taxon>
        <taxon>Basidiomycota</taxon>
        <taxon>Agaricomycotina</taxon>
        <taxon>Agaricomycetes</taxon>
        <taxon>Russulales</taxon>
        <taxon>Hericiaceae</taxon>
        <taxon>Hericium</taxon>
    </lineage>
</organism>
<evidence type="ECO:0000313" key="4">
    <source>
        <dbReference type="Proteomes" id="UP000298061"/>
    </source>
</evidence>
<dbReference type="OrthoDB" id="10254720at2759"/>
<dbReference type="Proteomes" id="UP000298061">
    <property type="component" value="Unassembled WGS sequence"/>
</dbReference>
<dbReference type="GO" id="GO:0035091">
    <property type="term" value="F:phosphatidylinositol binding"/>
    <property type="evidence" value="ECO:0007669"/>
    <property type="project" value="InterPro"/>
</dbReference>
<dbReference type="InterPro" id="IPR001683">
    <property type="entry name" value="PX_dom"/>
</dbReference>
<evidence type="ECO:0000259" key="2">
    <source>
        <dbReference type="PROSITE" id="PS50195"/>
    </source>
</evidence>
<dbReference type="GO" id="GO:0006897">
    <property type="term" value="P:endocytosis"/>
    <property type="evidence" value="ECO:0007669"/>
    <property type="project" value="TreeGrafter"/>
</dbReference>
<name>A0A4Z0A6H8_9AGAM</name>
<dbReference type="SMART" id="SM00312">
    <property type="entry name" value="PX"/>
    <property type="match status" value="1"/>
</dbReference>
<dbReference type="PANTHER" id="PTHR45827">
    <property type="entry name" value="SORTING NEXIN"/>
    <property type="match status" value="1"/>
</dbReference>
<dbReference type="InterPro" id="IPR036871">
    <property type="entry name" value="PX_dom_sf"/>
</dbReference>
<dbReference type="GO" id="GO:0005886">
    <property type="term" value="C:plasma membrane"/>
    <property type="evidence" value="ECO:0007669"/>
    <property type="project" value="TreeGrafter"/>
</dbReference>
<dbReference type="STRING" id="135208.A0A4Z0A6H8"/>
<dbReference type="Gene3D" id="1.20.1270.60">
    <property type="entry name" value="Arfaptin homology (AH) domain/BAR domain"/>
    <property type="match status" value="1"/>
</dbReference>
<feature type="region of interest" description="Disordered" evidence="1">
    <location>
        <begin position="36"/>
        <end position="88"/>
    </location>
</feature>
<dbReference type="AlphaFoldDB" id="A0A4Z0A6H8"/>
<dbReference type="InterPro" id="IPR019497">
    <property type="entry name" value="Sorting_nexin_WASP-bd-dom"/>
</dbReference>
<evidence type="ECO:0000313" key="3">
    <source>
        <dbReference type="EMBL" id="TFY81957.1"/>
    </source>
</evidence>
<dbReference type="GO" id="GO:0016197">
    <property type="term" value="P:endosomal transport"/>
    <property type="evidence" value="ECO:0007669"/>
    <property type="project" value="TreeGrafter"/>
</dbReference>
<sequence>MAAFPSFRQSLLGGKSINRFSHFVTSGAEAYVLKGSTTPDADAGPAILRHAQESSEEEDDVNAAESGGDEAAKGRARPSETDRHFVDAGPSWKAKVPPFRVLVHSPSKRASTLSGSYIVYSVTSLFHASSEDSDSDSSDPPPTPTRINVHRRFSHFVVLHTALTRRLPGIALPPLPEKQYAGRFNDDFVEARRGDLERYLARIVRHPVARYAEILTFFLGCESETEWKRQLPRHLALPPAGPSFYANVFHPAFNFDAEDAAEAVDRFEAHTKAVDVGVQGLRNIFGEIRQARVGMSKAERLLSYSLLSLITSKPLATAPRSSVIVPEEFPIDSDNSDNESDVSEDQIKAKKNHGIMNEDGAWCWREGCEECLRLTKALQKTSETLQGVADLYDDHARRTQLLTHDALKDVAHPSSLYAPVVDTHRNALSRYNEATHSENSDDDVAARCETVLNTTMAEMEIYHTQKVKDFSAVAKEHLDSEIEFYEQVLSRLRSARSTFDNPVYSQLSNTARHPSMYERELDNPRLDPDPLPQPCPHVFDSTPMRPVSQAIQEGVNMLLGGSTSGITGLS</sequence>
<dbReference type="GO" id="GO:0031410">
    <property type="term" value="C:cytoplasmic vesicle"/>
    <property type="evidence" value="ECO:0007669"/>
    <property type="project" value="TreeGrafter"/>
</dbReference>
<dbReference type="InterPro" id="IPR027267">
    <property type="entry name" value="AH/BAR_dom_sf"/>
</dbReference>
<proteinExistence type="predicted"/>
<dbReference type="GO" id="GO:0097320">
    <property type="term" value="P:plasma membrane tubulation"/>
    <property type="evidence" value="ECO:0007669"/>
    <property type="project" value="TreeGrafter"/>
</dbReference>